<feature type="region of interest" description="Disordered" evidence="1">
    <location>
        <begin position="26"/>
        <end position="45"/>
    </location>
</feature>
<dbReference type="EMBL" id="MPUH01000263">
    <property type="protein sequence ID" value="OMJ84639.1"/>
    <property type="molecule type" value="Genomic_DNA"/>
</dbReference>
<name>A0A1R2C6M6_9CILI</name>
<protein>
    <submittedName>
        <fullName evidence="2">Uncharacterized protein</fullName>
    </submittedName>
</protein>
<feature type="compositionally biased region" description="Basic and acidic residues" evidence="1">
    <location>
        <begin position="1"/>
        <end position="11"/>
    </location>
</feature>
<gene>
    <name evidence="2" type="ORF">SteCoe_14235</name>
</gene>
<evidence type="ECO:0000313" key="3">
    <source>
        <dbReference type="Proteomes" id="UP000187209"/>
    </source>
</evidence>
<dbReference type="AlphaFoldDB" id="A0A1R2C6M6"/>
<comment type="caution">
    <text evidence="2">The sequence shown here is derived from an EMBL/GenBank/DDBJ whole genome shotgun (WGS) entry which is preliminary data.</text>
</comment>
<proteinExistence type="predicted"/>
<accession>A0A1R2C6M6</accession>
<reference evidence="2 3" key="1">
    <citation type="submission" date="2016-11" db="EMBL/GenBank/DDBJ databases">
        <title>The macronuclear genome of Stentor coeruleus: a giant cell with tiny introns.</title>
        <authorList>
            <person name="Slabodnick M."/>
            <person name="Ruby J.G."/>
            <person name="Reiff S.B."/>
            <person name="Swart E.C."/>
            <person name="Gosai S."/>
            <person name="Prabakaran S."/>
            <person name="Witkowska E."/>
            <person name="Larue G.E."/>
            <person name="Fisher S."/>
            <person name="Freeman R.M."/>
            <person name="Gunawardena J."/>
            <person name="Chu W."/>
            <person name="Stover N.A."/>
            <person name="Gregory B.D."/>
            <person name="Nowacki M."/>
            <person name="Derisi J."/>
            <person name="Roy S.W."/>
            <person name="Marshall W.F."/>
            <person name="Sood P."/>
        </authorList>
    </citation>
    <scope>NUCLEOTIDE SEQUENCE [LARGE SCALE GENOMIC DNA]</scope>
    <source>
        <strain evidence="2">WM001</strain>
    </source>
</reference>
<evidence type="ECO:0000256" key="1">
    <source>
        <dbReference type="SAM" id="MobiDB-lite"/>
    </source>
</evidence>
<evidence type="ECO:0000313" key="2">
    <source>
        <dbReference type="EMBL" id="OMJ84639.1"/>
    </source>
</evidence>
<feature type="region of interest" description="Disordered" evidence="1">
    <location>
        <begin position="1"/>
        <end position="21"/>
    </location>
</feature>
<organism evidence="2 3">
    <name type="scientific">Stentor coeruleus</name>
    <dbReference type="NCBI Taxonomy" id="5963"/>
    <lineage>
        <taxon>Eukaryota</taxon>
        <taxon>Sar</taxon>
        <taxon>Alveolata</taxon>
        <taxon>Ciliophora</taxon>
        <taxon>Postciliodesmatophora</taxon>
        <taxon>Heterotrichea</taxon>
        <taxon>Heterotrichida</taxon>
        <taxon>Stentoridae</taxon>
        <taxon>Stentor</taxon>
    </lineage>
</organism>
<keyword evidence="3" id="KW-1185">Reference proteome</keyword>
<sequence length="95" mass="10611">MHLSSELKESTMKCLSPSRESQISNLKGFSGLEKQNDMHSDTSPKGCDSANSLIFEESGGEIGEGKGLHYGNFHESFHEGICIEDLLYKNYVFYN</sequence>
<dbReference type="Proteomes" id="UP000187209">
    <property type="component" value="Unassembled WGS sequence"/>
</dbReference>